<reference evidence="2" key="1">
    <citation type="journal article" date="2023" name="G3 (Bethesda)">
        <title>Genome assembly and association tests identify interacting loci associated with vigor, precocity, and sex in interspecific pistachio rootstocks.</title>
        <authorList>
            <person name="Palmer W."/>
            <person name="Jacygrad E."/>
            <person name="Sagayaradj S."/>
            <person name="Cavanaugh K."/>
            <person name="Han R."/>
            <person name="Bertier L."/>
            <person name="Beede B."/>
            <person name="Kafkas S."/>
            <person name="Golino D."/>
            <person name="Preece J."/>
            <person name="Michelmore R."/>
        </authorList>
    </citation>
    <scope>NUCLEOTIDE SEQUENCE [LARGE SCALE GENOMIC DNA]</scope>
</reference>
<keyword evidence="2" id="KW-1185">Reference proteome</keyword>
<accession>A0ACC1AB64</accession>
<evidence type="ECO:0000313" key="2">
    <source>
        <dbReference type="Proteomes" id="UP001164250"/>
    </source>
</evidence>
<sequence>MLMISLFLLSSGILLWRNLQELGAILPLSIHAPGMKQSLRNAYVNGKRKVSKLVVQSVVYHLDKNERS</sequence>
<proteinExistence type="predicted"/>
<protein>
    <submittedName>
        <fullName evidence="1">Uncharacterized protein</fullName>
    </submittedName>
</protein>
<name>A0ACC1AB64_9ROSI</name>
<organism evidence="1 2">
    <name type="scientific">Pistacia atlantica</name>
    <dbReference type="NCBI Taxonomy" id="434234"/>
    <lineage>
        <taxon>Eukaryota</taxon>
        <taxon>Viridiplantae</taxon>
        <taxon>Streptophyta</taxon>
        <taxon>Embryophyta</taxon>
        <taxon>Tracheophyta</taxon>
        <taxon>Spermatophyta</taxon>
        <taxon>Magnoliopsida</taxon>
        <taxon>eudicotyledons</taxon>
        <taxon>Gunneridae</taxon>
        <taxon>Pentapetalae</taxon>
        <taxon>rosids</taxon>
        <taxon>malvids</taxon>
        <taxon>Sapindales</taxon>
        <taxon>Anacardiaceae</taxon>
        <taxon>Pistacia</taxon>
    </lineage>
</organism>
<dbReference type="EMBL" id="CM047907">
    <property type="protein sequence ID" value="KAJ0084272.1"/>
    <property type="molecule type" value="Genomic_DNA"/>
</dbReference>
<comment type="caution">
    <text evidence="1">The sequence shown here is derived from an EMBL/GenBank/DDBJ whole genome shotgun (WGS) entry which is preliminary data.</text>
</comment>
<evidence type="ECO:0000313" key="1">
    <source>
        <dbReference type="EMBL" id="KAJ0084272.1"/>
    </source>
</evidence>
<gene>
    <name evidence="1" type="ORF">Patl1_31255</name>
</gene>
<dbReference type="Proteomes" id="UP001164250">
    <property type="component" value="Chromosome 11"/>
</dbReference>